<evidence type="ECO:0000313" key="2">
    <source>
        <dbReference type="EMBL" id="JAH73558.1"/>
    </source>
</evidence>
<feature type="region of interest" description="Disordered" evidence="1">
    <location>
        <begin position="1"/>
        <end position="35"/>
    </location>
</feature>
<sequence length="35" mass="3985">MRSPDLTHSPAQAARACEGNERGRKLRRGTHPLKW</sequence>
<reference evidence="2" key="2">
    <citation type="journal article" date="2015" name="Fish Shellfish Immunol.">
        <title>Early steps in the European eel (Anguilla anguilla)-Vibrio vulnificus interaction in the gills: Role of the RtxA13 toxin.</title>
        <authorList>
            <person name="Callol A."/>
            <person name="Pajuelo D."/>
            <person name="Ebbesson L."/>
            <person name="Teles M."/>
            <person name="MacKenzie S."/>
            <person name="Amaro C."/>
        </authorList>
    </citation>
    <scope>NUCLEOTIDE SEQUENCE</scope>
</reference>
<name>A0A0E9V8J1_ANGAN</name>
<dbReference type="EMBL" id="GBXM01035019">
    <property type="protein sequence ID" value="JAH73558.1"/>
    <property type="molecule type" value="Transcribed_RNA"/>
</dbReference>
<dbReference type="AlphaFoldDB" id="A0A0E9V8J1"/>
<feature type="compositionally biased region" description="Basic residues" evidence="1">
    <location>
        <begin position="24"/>
        <end position="35"/>
    </location>
</feature>
<proteinExistence type="predicted"/>
<evidence type="ECO:0000256" key="1">
    <source>
        <dbReference type="SAM" id="MobiDB-lite"/>
    </source>
</evidence>
<reference evidence="2" key="1">
    <citation type="submission" date="2014-11" db="EMBL/GenBank/DDBJ databases">
        <authorList>
            <person name="Amaro Gonzalez C."/>
        </authorList>
    </citation>
    <scope>NUCLEOTIDE SEQUENCE</scope>
</reference>
<protein>
    <submittedName>
        <fullName evidence="2">Uncharacterized protein</fullName>
    </submittedName>
</protein>
<accession>A0A0E9V8J1</accession>
<organism evidence="2">
    <name type="scientific">Anguilla anguilla</name>
    <name type="common">European freshwater eel</name>
    <name type="synonym">Muraena anguilla</name>
    <dbReference type="NCBI Taxonomy" id="7936"/>
    <lineage>
        <taxon>Eukaryota</taxon>
        <taxon>Metazoa</taxon>
        <taxon>Chordata</taxon>
        <taxon>Craniata</taxon>
        <taxon>Vertebrata</taxon>
        <taxon>Euteleostomi</taxon>
        <taxon>Actinopterygii</taxon>
        <taxon>Neopterygii</taxon>
        <taxon>Teleostei</taxon>
        <taxon>Anguilliformes</taxon>
        <taxon>Anguillidae</taxon>
        <taxon>Anguilla</taxon>
    </lineage>
</organism>